<proteinExistence type="predicted"/>
<dbReference type="Proteomes" id="UP000265520">
    <property type="component" value="Unassembled WGS sequence"/>
</dbReference>
<evidence type="ECO:0000256" key="1">
    <source>
        <dbReference type="SAM" id="MobiDB-lite"/>
    </source>
</evidence>
<name>A0A392NFJ0_9FABA</name>
<organism evidence="2 3">
    <name type="scientific">Trifolium medium</name>
    <dbReference type="NCBI Taxonomy" id="97028"/>
    <lineage>
        <taxon>Eukaryota</taxon>
        <taxon>Viridiplantae</taxon>
        <taxon>Streptophyta</taxon>
        <taxon>Embryophyta</taxon>
        <taxon>Tracheophyta</taxon>
        <taxon>Spermatophyta</taxon>
        <taxon>Magnoliopsida</taxon>
        <taxon>eudicotyledons</taxon>
        <taxon>Gunneridae</taxon>
        <taxon>Pentapetalae</taxon>
        <taxon>rosids</taxon>
        <taxon>fabids</taxon>
        <taxon>Fabales</taxon>
        <taxon>Fabaceae</taxon>
        <taxon>Papilionoideae</taxon>
        <taxon>50 kb inversion clade</taxon>
        <taxon>NPAAA clade</taxon>
        <taxon>Hologalegina</taxon>
        <taxon>IRL clade</taxon>
        <taxon>Trifolieae</taxon>
        <taxon>Trifolium</taxon>
    </lineage>
</organism>
<keyword evidence="3" id="KW-1185">Reference proteome</keyword>
<evidence type="ECO:0000313" key="2">
    <source>
        <dbReference type="EMBL" id="MCH98626.1"/>
    </source>
</evidence>
<dbReference type="AlphaFoldDB" id="A0A392NFJ0"/>
<dbReference type="EMBL" id="LXQA010038130">
    <property type="protein sequence ID" value="MCH98626.1"/>
    <property type="molecule type" value="Genomic_DNA"/>
</dbReference>
<comment type="caution">
    <text evidence="2">The sequence shown here is derived from an EMBL/GenBank/DDBJ whole genome shotgun (WGS) entry which is preliminary data.</text>
</comment>
<feature type="region of interest" description="Disordered" evidence="1">
    <location>
        <begin position="56"/>
        <end position="131"/>
    </location>
</feature>
<feature type="compositionally biased region" description="Low complexity" evidence="1">
    <location>
        <begin position="71"/>
        <end position="82"/>
    </location>
</feature>
<evidence type="ECO:0000313" key="3">
    <source>
        <dbReference type="Proteomes" id="UP000265520"/>
    </source>
</evidence>
<reference evidence="2 3" key="1">
    <citation type="journal article" date="2018" name="Front. Plant Sci.">
        <title>Red Clover (Trifolium pratense) and Zigzag Clover (T. medium) - A Picture of Genomic Similarities and Differences.</title>
        <authorList>
            <person name="Dluhosova J."/>
            <person name="Istvanek J."/>
            <person name="Nedelnik J."/>
            <person name="Repkova J."/>
        </authorList>
    </citation>
    <scope>NUCLEOTIDE SEQUENCE [LARGE SCALE GENOMIC DNA]</scope>
    <source>
        <strain evidence="3">cv. 10/8</strain>
        <tissue evidence="2">Leaf</tissue>
    </source>
</reference>
<protein>
    <submittedName>
        <fullName evidence="2">Uncharacterized protein</fullName>
    </submittedName>
</protein>
<sequence>MKKGKASISLNESDELDMNLDLAADDLIQRTAPLPLDSIVISHASSLPLDDCVVEKRKIPSHGPDPRVTLPPHSASHAGPSSPLMPSNGLFPSSHQDKDASQGQLEKSTPKTNTDTTKQVPKKIFPPCDQT</sequence>
<feature type="compositionally biased region" description="Polar residues" evidence="1">
    <location>
        <begin position="101"/>
        <end position="119"/>
    </location>
</feature>
<accession>A0A392NFJ0</accession>